<accession>A0A1H9WIL1</accession>
<dbReference type="AlphaFoldDB" id="A0A1H9WIL1"/>
<evidence type="ECO:0000313" key="1">
    <source>
        <dbReference type="EMBL" id="SES33766.1"/>
    </source>
</evidence>
<evidence type="ECO:0000313" key="2">
    <source>
        <dbReference type="Proteomes" id="UP000199051"/>
    </source>
</evidence>
<organism evidence="1 2">
    <name type="scientific">Actinokineospora terrae</name>
    <dbReference type="NCBI Taxonomy" id="155974"/>
    <lineage>
        <taxon>Bacteria</taxon>
        <taxon>Bacillati</taxon>
        <taxon>Actinomycetota</taxon>
        <taxon>Actinomycetes</taxon>
        <taxon>Pseudonocardiales</taxon>
        <taxon>Pseudonocardiaceae</taxon>
        <taxon>Actinokineospora</taxon>
    </lineage>
</organism>
<proteinExistence type="predicted"/>
<sequence>MLSVLDAAADRAPLGWESEVDGLLDRAEQLLESEPDPILALRGQAAVAQPAARCGRIGRATGLVEIAERSPWAFDTEAMIIECAAAIGDPTWRDSIIHRIIGEMWLAQPIGLSELCAALRPSGTGRRRREDGGTHR</sequence>
<dbReference type="EMBL" id="FOGI01000010">
    <property type="protein sequence ID" value="SES33766.1"/>
    <property type="molecule type" value="Genomic_DNA"/>
</dbReference>
<name>A0A1H9WIL1_9PSEU</name>
<protein>
    <submittedName>
        <fullName evidence="1">Uncharacterized protein</fullName>
    </submittedName>
</protein>
<gene>
    <name evidence="1" type="ORF">SAMN04487818_110245</name>
</gene>
<reference evidence="2" key="1">
    <citation type="submission" date="2016-10" db="EMBL/GenBank/DDBJ databases">
        <authorList>
            <person name="Varghese N."/>
            <person name="Submissions S."/>
        </authorList>
    </citation>
    <scope>NUCLEOTIDE SEQUENCE [LARGE SCALE GENOMIC DNA]</scope>
    <source>
        <strain evidence="2">DSM 44260</strain>
    </source>
</reference>
<keyword evidence="2" id="KW-1185">Reference proteome</keyword>
<dbReference type="Proteomes" id="UP000199051">
    <property type="component" value="Unassembled WGS sequence"/>
</dbReference>